<dbReference type="Proteomes" id="UP001057498">
    <property type="component" value="Chromosome"/>
</dbReference>
<gene>
    <name evidence="1" type="ORF">CATMQ487_14920</name>
</gene>
<name>A0ABN6PKH7_9BURK</name>
<organism evidence="1 2">
    <name type="scientific">Sphaerotilus microaerophilus</name>
    <dbReference type="NCBI Taxonomy" id="2914710"/>
    <lineage>
        <taxon>Bacteria</taxon>
        <taxon>Pseudomonadati</taxon>
        <taxon>Pseudomonadota</taxon>
        <taxon>Betaproteobacteria</taxon>
        <taxon>Burkholderiales</taxon>
        <taxon>Sphaerotilaceae</taxon>
        <taxon>Sphaerotilus</taxon>
    </lineage>
</organism>
<dbReference type="RefSeq" id="WP_251972634.1">
    <property type="nucleotide sequence ID" value="NZ_AP025730.1"/>
</dbReference>
<protein>
    <recommendedName>
        <fullName evidence="3">Plasmid maintenance system killer</fullName>
    </recommendedName>
</protein>
<sequence length="111" mass="12401">MAGERVVRGIVATSAAFVRALKGVKDAQLQREIQASIRSLLFLDLDQSPSKLHLHQLKNHSVPSSTRPGVHVNPWTIHVTSNDSYKASFTLEDGIAYLRNVDEHDRVDKFP</sequence>
<proteinExistence type="predicted"/>
<accession>A0ABN6PKH7</accession>
<evidence type="ECO:0000313" key="1">
    <source>
        <dbReference type="EMBL" id="BDI04522.1"/>
    </source>
</evidence>
<evidence type="ECO:0008006" key="3">
    <source>
        <dbReference type="Google" id="ProtNLM"/>
    </source>
</evidence>
<reference evidence="1" key="1">
    <citation type="submission" date="2022-04" db="EMBL/GenBank/DDBJ databases">
        <title>Whole genome sequence of Sphaerotilus sp. FB-5.</title>
        <authorList>
            <person name="Takeda M."/>
            <person name="Narihara S."/>
            <person name="Akimoto M."/>
            <person name="Akimoto R."/>
            <person name="Nishiyashiki S."/>
            <person name="Murakami T."/>
        </authorList>
    </citation>
    <scope>NUCLEOTIDE SEQUENCE</scope>
    <source>
        <strain evidence="1">FB-5</strain>
    </source>
</reference>
<evidence type="ECO:0000313" key="2">
    <source>
        <dbReference type="Proteomes" id="UP001057498"/>
    </source>
</evidence>
<dbReference type="EMBL" id="AP025730">
    <property type="protein sequence ID" value="BDI04522.1"/>
    <property type="molecule type" value="Genomic_DNA"/>
</dbReference>
<keyword evidence="2" id="KW-1185">Reference proteome</keyword>